<evidence type="ECO:0000259" key="1">
    <source>
        <dbReference type="Pfam" id="PF00149"/>
    </source>
</evidence>
<dbReference type="PANTHER" id="PTHR16509">
    <property type="match status" value="1"/>
</dbReference>
<dbReference type="PANTHER" id="PTHR16509:SF1">
    <property type="entry name" value="MANGANESE-DEPENDENT ADP-RIBOSE_CDP-ALCOHOL DIPHOSPHATASE"/>
    <property type="match status" value="1"/>
</dbReference>
<dbReference type="Pfam" id="PF00149">
    <property type="entry name" value="Metallophos"/>
    <property type="match status" value="1"/>
</dbReference>
<dbReference type="EMBL" id="ANOG01000235">
    <property type="protein sequence ID" value="EMI21515.1"/>
    <property type="molecule type" value="Genomic_DNA"/>
</dbReference>
<feature type="domain" description="Calcineurin-like phosphoesterase" evidence="1">
    <location>
        <begin position="52"/>
        <end position="250"/>
    </location>
</feature>
<dbReference type="Proteomes" id="UP000011991">
    <property type="component" value="Unassembled WGS sequence"/>
</dbReference>
<name>M5RQE5_9BACT</name>
<gene>
    <name evidence="2" type="ORF">RMSM_01542</name>
</gene>
<dbReference type="AlphaFoldDB" id="M5RQE5"/>
<protein>
    <submittedName>
        <fullName evidence="2">Metallophosphoesterase</fullName>
    </submittedName>
</protein>
<proteinExistence type="predicted"/>
<evidence type="ECO:0000313" key="3">
    <source>
        <dbReference type="Proteomes" id="UP000011991"/>
    </source>
</evidence>
<reference evidence="2 3" key="1">
    <citation type="journal article" date="2013" name="Mar. Genomics">
        <title>Expression of sulfatases in Rhodopirellula baltica and the diversity of sulfatases in the genus Rhodopirellula.</title>
        <authorList>
            <person name="Wegner C.E."/>
            <person name="Richter-Heitmann T."/>
            <person name="Klindworth A."/>
            <person name="Klockow C."/>
            <person name="Richter M."/>
            <person name="Achstetter T."/>
            <person name="Glockner F.O."/>
            <person name="Harder J."/>
        </authorList>
    </citation>
    <scope>NUCLEOTIDE SEQUENCE [LARGE SCALE GENOMIC DNA]</scope>
    <source>
        <strain evidence="2 3">SM1</strain>
    </source>
</reference>
<dbReference type="InterPro" id="IPR029052">
    <property type="entry name" value="Metallo-depent_PP-like"/>
</dbReference>
<dbReference type="PATRIC" id="fig|1265738.3.peg.1530"/>
<dbReference type="InterPro" id="IPR004843">
    <property type="entry name" value="Calcineurin-like_PHP"/>
</dbReference>
<dbReference type="Gene3D" id="3.60.21.10">
    <property type="match status" value="2"/>
</dbReference>
<comment type="caution">
    <text evidence="2">The sequence shown here is derived from an EMBL/GenBank/DDBJ whole genome shotgun (WGS) entry which is preliminary data.</text>
</comment>
<dbReference type="SUPFAM" id="SSF56300">
    <property type="entry name" value="Metallo-dependent phosphatases"/>
    <property type="match status" value="1"/>
</dbReference>
<organism evidence="2 3">
    <name type="scientific">Rhodopirellula maiorica SM1</name>
    <dbReference type="NCBI Taxonomy" id="1265738"/>
    <lineage>
        <taxon>Bacteria</taxon>
        <taxon>Pseudomonadati</taxon>
        <taxon>Planctomycetota</taxon>
        <taxon>Planctomycetia</taxon>
        <taxon>Pirellulales</taxon>
        <taxon>Pirellulaceae</taxon>
        <taxon>Novipirellula</taxon>
    </lineage>
</organism>
<dbReference type="InterPro" id="IPR006311">
    <property type="entry name" value="TAT_signal"/>
</dbReference>
<keyword evidence="3" id="KW-1185">Reference proteome</keyword>
<accession>M5RQE5</accession>
<sequence length="303" mass="33444">MLSLAVSLKMNPANAPLTRRTFIQNGTLVLAATSASSLPLYAANADSELCVGLVTDLHYADKPAGGSRHYRETLGKLEEAALQFERDQPDFVVELGDLIDAADSVATEQKYLRTINQKFSSICNSRHYVLGNHCVDTLKKQEFLDGVGQEKSFYSFDQGDYHFVVLDSCFRSDGVAYERKNFKWTDANIPAEELEWLAADLAATAKHVVVFAHQRIDVNNSHGVRNNAEVRNVLEKTGNVKAVFQGHSHQNDLNDINGIHYCTLVAMVEGSGAANNGYSVLRLAADGTIRLSGFRNQIDRDFS</sequence>
<dbReference type="PROSITE" id="PS51318">
    <property type="entry name" value="TAT"/>
    <property type="match status" value="1"/>
</dbReference>
<dbReference type="GO" id="GO:0016787">
    <property type="term" value="F:hydrolase activity"/>
    <property type="evidence" value="ECO:0007669"/>
    <property type="project" value="InterPro"/>
</dbReference>
<evidence type="ECO:0000313" key="2">
    <source>
        <dbReference type="EMBL" id="EMI21515.1"/>
    </source>
</evidence>